<sequence length="86" mass="9812">MAGDSRQLCKGFEVLEKLQGAASGARNRMKTGLPPLEGDDDLVDYYYIAMHPNCATGKQLRKEKKREWPEIKARLAERFGDWVLNE</sequence>
<reference evidence="1 2" key="1">
    <citation type="journal article" date="2024" name="Science">
        <title>Giant polyketide synthase enzymes in the biosynthesis of giant marine polyether toxins.</title>
        <authorList>
            <person name="Fallon T.R."/>
            <person name="Shende V.V."/>
            <person name="Wierzbicki I.H."/>
            <person name="Pendleton A.L."/>
            <person name="Watervoot N.F."/>
            <person name="Auber R.P."/>
            <person name="Gonzalez D.J."/>
            <person name="Wisecaver J.H."/>
            <person name="Moore B.S."/>
        </authorList>
    </citation>
    <scope>NUCLEOTIDE SEQUENCE [LARGE SCALE GENOMIC DNA]</scope>
    <source>
        <strain evidence="1 2">12B1</strain>
    </source>
</reference>
<gene>
    <name evidence="1" type="ORF">AB1Y20_014914</name>
</gene>
<dbReference type="AlphaFoldDB" id="A0AB34JZU8"/>
<organism evidence="1 2">
    <name type="scientific">Prymnesium parvum</name>
    <name type="common">Toxic golden alga</name>
    <dbReference type="NCBI Taxonomy" id="97485"/>
    <lineage>
        <taxon>Eukaryota</taxon>
        <taxon>Haptista</taxon>
        <taxon>Haptophyta</taxon>
        <taxon>Prymnesiophyceae</taxon>
        <taxon>Prymnesiales</taxon>
        <taxon>Prymnesiaceae</taxon>
        <taxon>Prymnesium</taxon>
    </lineage>
</organism>
<keyword evidence="2" id="KW-1185">Reference proteome</keyword>
<comment type="caution">
    <text evidence="1">The sequence shown here is derived from an EMBL/GenBank/DDBJ whole genome shotgun (WGS) entry which is preliminary data.</text>
</comment>
<evidence type="ECO:0000313" key="2">
    <source>
        <dbReference type="Proteomes" id="UP001515480"/>
    </source>
</evidence>
<protein>
    <submittedName>
        <fullName evidence="1">Uncharacterized protein</fullName>
    </submittedName>
</protein>
<evidence type="ECO:0000313" key="1">
    <source>
        <dbReference type="EMBL" id="KAL1526186.1"/>
    </source>
</evidence>
<accession>A0AB34JZU8</accession>
<dbReference type="EMBL" id="JBGBPQ010000003">
    <property type="protein sequence ID" value="KAL1526186.1"/>
    <property type="molecule type" value="Genomic_DNA"/>
</dbReference>
<dbReference type="Proteomes" id="UP001515480">
    <property type="component" value="Unassembled WGS sequence"/>
</dbReference>
<name>A0AB34JZU8_PRYPA</name>
<proteinExistence type="predicted"/>